<evidence type="ECO:0000313" key="2">
    <source>
        <dbReference type="Proteomes" id="UP000285258"/>
    </source>
</evidence>
<dbReference type="RefSeq" id="WP_123649893.1">
    <property type="nucleotide sequence ID" value="NZ_CP168029.1"/>
</dbReference>
<name>A0A423UK42_9ACTN</name>
<gene>
    <name evidence="1" type="ORF">DMP12_08510</name>
</gene>
<dbReference type="Proteomes" id="UP000285258">
    <property type="component" value="Unassembled WGS sequence"/>
</dbReference>
<dbReference type="EMBL" id="QIBW01000008">
    <property type="protein sequence ID" value="ROT89772.1"/>
    <property type="molecule type" value="Genomic_DNA"/>
</dbReference>
<sequence>MATRVEQVKRTVEHVAAISGLRTATVCVSAEGKTGCRLTRSGIDLLVNHELNEDIAARKRYGVRGTIALGEVDTMVACFVATRAQDFLLDDWRQRFDYQNNLSSPAQRYLQTCIDDMAAYARMISRIPFAKLHFEAYLSRAAAHVMASEPLHIQLMRTLRLYLFEDQPNVVVSPLIVECLGTAAAMDPRVAALERLLFDESLSYSARHNQAARLITPLFTRMIKLDEEALSFYDLVHLYDNEQSYGASKDAANDENALRQEANETEFIQASLATVNEGNIDQLIADNNEAPVEAGKTPSLSLPSMSAEAKAMAFLDDGRASYERTAERYHDTIERIAEVLVRIATPQEQLGVFRYRARLARSGTRMHPSTLVQAHLQLESGCENAIWQKRQRCSRPQNRQFHGMDIYVLLDVSISMTGKNASSAGALAVCLVEGIDRALQLAARDQQQGAVDIRTQLLAFGEGWAELTPLEFTHDHERKRFAFNLVNNPTSEQTLITAALKQVQARAAAEPTRNIVCLVVGDGLFADGLQARKCAMGLPPNVYLAHINIGAFNGLPLTGNFETIQDPALLPEKLHLVLARQLERPDDSLDAR</sequence>
<organism evidence="1 2">
    <name type="scientific">Gordonibacter urolithinfaciens</name>
    <dbReference type="NCBI Taxonomy" id="1335613"/>
    <lineage>
        <taxon>Bacteria</taxon>
        <taxon>Bacillati</taxon>
        <taxon>Actinomycetota</taxon>
        <taxon>Coriobacteriia</taxon>
        <taxon>Eggerthellales</taxon>
        <taxon>Eggerthellaceae</taxon>
        <taxon>Gordonibacter</taxon>
    </lineage>
</organism>
<dbReference type="Gene3D" id="3.40.50.410">
    <property type="entry name" value="von Willebrand factor, type A domain"/>
    <property type="match status" value="1"/>
</dbReference>
<reference evidence="2" key="1">
    <citation type="submission" date="2018-05" db="EMBL/GenBank/DDBJ databases">
        <title>Genome Sequencing of selected type strains of the family Eggerthellaceae.</title>
        <authorList>
            <person name="Danylec N."/>
            <person name="Stoll D.A."/>
            <person name="Doetsch A."/>
            <person name="Huch M."/>
        </authorList>
    </citation>
    <scope>NUCLEOTIDE SEQUENCE [LARGE SCALE GENOMIC DNA]</scope>
    <source>
        <strain evidence="2">DSM 27213</strain>
    </source>
</reference>
<evidence type="ECO:0000313" key="1">
    <source>
        <dbReference type="EMBL" id="ROT89772.1"/>
    </source>
</evidence>
<evidence type="ECO:0008006" key="3">
    <source>
        <dbReference type="Google" id="ProtNLM"/>
    </source>
</evidence>
<dbReference type="InterPro" id="IPR036465">
    <property type="entry name" value="vWFA_dom_sf"/>
</dbReference>
<comment type="caution">
    <text evidence="1">The sequence shown here is derived from an EMBL/GenBank/DDBJ whole genome shotgun (WGS) entry which is preliminary data.</text>
</comment>
<dbReference type="AlphaFoldDB" id="A0A423UK42"/>
<dbReference type="CDD" id="cd00198">
    <property type="entry name" value="vWFA"/>
    <property type="match status" value="1"/>
</dbReference>
<proteinExistence type="predicted"/>
<accession>A0A423UK42</accession>
<protein>
    <recommendedName>
        <fullName evidence="3">VWFA domain-containing protein</fullName>
    </recommendedName>
</protein>
<dbReference type="SUPFAM" id="SSF53300">
    <property type="entry name" value="vWA-like"/>
    <property type="match status" value="1"/>
</dbReference>